<keyword evidence="3" id="KW-1185">Reference proteome</keyword>
<dbReference type="Gramene" id="KQJ86396">
    <property type="protein sequence ID" value="KQJ86396"/>
    <property type="gene ID" value="BRADI_4g05170v3"/>
</dbReference>
<sequence length="234" mass="27074">MAEVSPAVRCRRPLPPSVVFLMKVNFNAVGQILQYPHGSIQETAPPNIFSKNEMQLASYSRRHICDNFKSVKKSFALRDDRKTEIKLLLWGERAEEFEDDLVQQMGRESAAVAIFVVVLMKSYSMTRGSVCGWYLNEDLPEINNCFERFGDQLQKVQWISIGKQFTPVRSRVDLPIKTVAELTYMDPWETEVPLFLFLKRHCRENAKSAFMWVSLNADEKVCQITYRVTLVLLK</sequence>
<dbReference type="CDD" id="cd04481">
    <property type="entry name" value="RPA1_DBD_B_like"/>
    <property type="match status" value="1"/>
</dbReference>
<reference evidence="1" key="2">
    <citation type="submission" date="2017-06" db="EMBL/GenBank/DDBJ databases">
        <title>WGS assembly of Brachypodium distachyon.</title>
        <authorList>
            <consortium name="The International Brachypodium Initiative"/>
            <person name="Lucas S."/>
            <person name="Harmon-Smith M."/>
            <person name="Lail K."/>
            <person name="Tice H."/>
            <person name="Grimwood J."/>
            <person name="Bruce D."/>
            <person name="Barry K."/>
            <person name="Shu S."/>
            <person name="Lindquist E."/>
            <person name="Wang M."/>
            <person name="Pitluck S."/>
            <person name="Vogel J.P."/>
            <person name="Garvin D.F."/>
            <person name="Mockler T.C."/>
            <person name="Schmutz J."/>
            <person name="Rokhsar D."/>
            <person name="Bevan M.W."/>
        </authorList>
    </citation>
    <scope>NUCLEOTIDE SEQUENCE</scope>
    <source>
        <strain evidence="1">Bd21</strain>
    </source>
</reference>
<dbReference type="OrthoDB" id="687755at2759"/>
<dbReference type="HOGENOM" id="CLU_1186432_0_0_1"/>
<dbReference type="FunCoup" id="I1IHN8">
    <property type="interactions" value="2"/>
</dbReference>
<dbReference type="Proteomes" id="UP000008810">
    <property type="component" value="Chromosome 4"/>
</dbReference>
<evidence type="ECO:0000313" key="3">
    <source>
        <dbReference type="Proteomes" id="UP000008810"/>
    </source>
</evidence>
<evidence type="ECO:0008006" key="4">
    <source>
        <dbReference type="Google" id="ProtNLM"/>
    </source>
</evidence>
<accession>I1IHN8</accession>
<organism evidence="1">
    <name type="scientific">Brachypodium distachyon</name>
    <name type="common">Purple false brome</name>
    <name type="synonym">Trachynia distachya</name>
    <dbReference type="NCBI Taxonomy" id="15368"/>
    <lineage>
        <taxon>Eukaryota</taxon>
        <taxon>Viridiplantae</taxon>
        <taxon>Streptophyta</taxon>
        <taxon>Embryophyta</taxon>
        <taxon>Tracheophyta</taxon>
        <taxon>Spermatophyta</taxon>
        <taxon>Magnoliopsida</taxon>
        <taxon>Liliopsida</taxon>
        <taxon>Poales</taxon>
        <taxon>Poaceae</taxon>
        <taxon>BOP clade</taxon>
        <taxon>Pooideae</taxon>
        <taxon>Stipodae</taxon>
        <taxon>Brachypodieae</taxon>
        <taxon>Brachypodium</taxon>
    </lineage>
</organism>
<dbReference type="InterPro" id="IPR012340">
    <property type="entry name" value="NA-bd_OB-fold"/>
</dbReference>
<dbReference type="PANTHER" id="PTHR47165:SF4">
    <property type="entry name" value="OS03G0429900 PROTEIN"/>
    <property type="match status" value="1"/>
</dbReference>
<reference evidence="1 2" key="1">
    <citation type="journal article" date="2010" name="Nature">
        <title>Genome sequencing and analysis of the model grass Brachypodium distachyon.</title>
        <authorList>
            <consortium name="International Brachypodium Initiative"/>
        </authorList>
    </citation>
    <scope>NUCLEOTIDE SEQUENCE [LARGE SCALE GENOMIC DNA]</scope>
    <source>
        <strain evidence="1 2">Bd21</strain>
    </source>
</reference>
<dbReference type="Gene3D" id="2.40.50.140">
    <property type="entry name" value="Nucleic acid-binding proteins"/>
    <property type="match status" value="1"/>
</dbReference>
<name>I1IHN8_BRADI</name>
<proteinExistence type="predicted"/>
<gene>
    <name evidence="1" type="ORF">BRADI_4g05170v3</name>
</gene>
<reference evidence="2" key="3">
    <citation type="submission" date="2018-08" db="UniProtKB">
        <authorList>
            <consortium name="EnsemblPlants"/>
        </authorList>
    </citation>
    <scope>IDENTIFICATION</scope>
    <source>
        <strain evidence="2">cv. Bd21</strain>
    </source>
</reference>
<dbReference type="SUPFAM" id="SSF50249">
    <property type="entry name" value="Nucleic acid-binding proteins"/>
    <property type="match status" value="1"/>
</dbReference>
<dbReference type="PANTHER" id="PTHR47165">
    <property type="entry name" value="OS03G0429900 PROTEIN"/>
    <property type="match status" value="1"/>
</dbReference>
<dbReference type="eggNOG" id="ENOG502R4PR">
    <property type="taxonomic scope" value="Eukaryota"/>
</dbReference>
<dbReference type="AlphaFoldDB" id="I1IHN8"/>
<dbReference type="EMBL" id="CM000883">
    <property type="protein sequence ID" value="KQJ86396.1"/>
    <property type="molecule type" value="Genomic_DNA"/>
</dbReference>
<protein>
    <recommendedName>
        <fullName evidence="4">Replication protein A OB domain-containing protein</fullName>
    </recommendedName>
</protein>
<dbReference type="EnsemblPlants" id="KQJ86396">
    <property type="protein sequence ID" value="KQJ86396"/>
    <property type="gene ID" value="BRADI_4g05170v3"/>
</dbReference>
<evidence type="ECO:0000313" key="1">
    <source>
        <dbReference type="EMBL" id="KQJ86396.1"/>
    </source>
</evidence>
<evidence type="ECO:0000313" key="2">
    <source>
        <dbReference type="EnsemblPlants" id="KQJ86396"/>
    </source>
</evidence>
<dbReference type="InParanoid" id="I1IHN8"/>